<evidence type="ECO:0000256" key="1">
    <source>
        <dbReference type="SAM" id="SignalP"/>
    </source>
</evidence>
<feature type="signal peptide" evidence="1">
    <location>
        <begin position="1"/>
        <end position="15"/>
    </location>
</feature>
<organism evidence="2 3">
    <name type="scientific">Prorocentrum cordatum</name>
    <dbReference type="NCBI Taxonomy" id="2364126"/>
    <lineage>
        <taxon>Eukaryota</taxon>
        <taxon>Sar</taxon>
        <taxon>Alveolata</taxon>
        <taxon>Dinophyceae</taxon>
        <taxon>Prorocentrales</taxon>
        <taxon>Prorocentraceae</taxon>
        <taxon>Prorocentrum</taxon>
    </lineage>
</organism>
<proteinExistence type="predicted"/>
<gene>
    <name evidence="2" type="ORF">PCOR1329_LOCUS16057</name>
</gene>
<name>A0ABN9R1H4_9DINO</name>
<evidence type="ECO:0000313" key="3">
    <source>
        <dbReference type="Proteomes" id="UP001189429"/>
    </source>
</evidence>
<reference evidence="2" key="1">
    <citation type="submission" date="2023-10" db="EMBL/GenBank/DDBJ databases">
        <authorList>
            <person name="Chen Y."/>
            <person name="Shah S."/>
            <person name="Dougan E. K."/>
            <person name="Thang M."/>
            <person name="Chan C."/>
        </authorList>
    </citation>
    <scope>NUCLEOTIDE SEQUENCE [LARGE SCALE GENOMIC DNA]</scope>
</reference>
<keyword evidence="1" id="KW-0732">Signal</keyword>
<dbReference type="Proteomes" id="UP001189429">
    <property type="component" value="Unassembled WGS sequence"/>
</dbReference>
<evidence type="ECO:0000313" key="2">
    <source>
        <dbReference type="EMBL" id="CAK0811435.1"/>
    </source>
</evidence>
<feature type="chain" id="PRO_5045980635" description="SWIM-type domain-containing protein" evidence="1">
    <location>
        <begin position="16"/>
        <end position="101"/>
    </location>
</feature>
<keyword evidence="3" id="KW-1185">Reference proteome</keyword>
<evidence type="ECO:0008006" key="4">
    <source>
        <dbReference type="Google" id="ProtNLM"/>
    </source>
</evidence>
<sequence length="101" mass="10937">MLLALLQILPSGAHALRRQAALRHARACLQAKAHPVALLCGSCACRSAFGAFCRHRFAISWVFGEDGRPAAQLVFLSVVRAAWNMSTYEHPSTELGFGTCP</sequence>
<accession>A0ABN9R1H4</accession>
<comment type="caution">
    <text evidence="2">The sequence shown here is derived from an EMBL/GenBank/DDBJ whole genome shotgun (WGS) entry which is preliminary data.</text>
</comment>
<protein>
    <recommendedName>
        <fullName evidence="4">SWIM-type domain-containing protein</fullName>
    </recommendedName>
</protein>
<dbReference type="EMBL" id="CAUYUJ010004892">
    <property type="protein sequence ID" value="CAK0811435.1"/>
    <property type="molecule type" value="Genomic_DNA"/>
</dbReference>